<sequence>ITIRVLRLLDMPDKVIPLGGQKQSFTFQAVSV</sequence>
<protein>
    <submittedName>
        <fullName evidence="1">Uncharacterized protein</fullName>
    </submittedName>
</protein>
<proteinExistence type="predicted"/>
<evidence type="ECO:0000313" key="1">
    <source>
        <dbReference type="EMBL" id="KKK74353.1"/>
    </source>
</evidence>
<name>A0A0F8XZC8_9ZZZZ</name>
<accession>A0A0F8XZC8</accession>
<organism evidence="1">
    <name type="scientific">marine sediment metagenome</name>
    <dbReference type="NCBI Taxonomy" id="412755"/>
    <lineage>
        <taxon>unclassified sequences</taxon>
        <taxon>metagenomes</taxon>
        <taxon>ecological metagenomes</taxon>
    </lineage>
</organism>
<dbReference type="EMBL" id="LAZR01056360">
    <property type="protein sequence ID" value="KKK74353.1"/>
    <property type="molecule type" value="Genomic_DNA"/>
</dbReference>
<feature type="non-terminal residue" evidence="1">
    <location>
        <position position="1"/>
    </location>
</feature>
<dbReference type="AlphaFoldDB" id="A0A0F8XZC8"/>
<reference evidence="1" key="1">
    <citation type="journal article" date="2015" name="Nature">
        <title>Complex archaea that bridge the gap between prokaryotes and eukaryotes.</title>
        <authorList>
            <person name="Spang A."/>
            <person name="Saw J.H."/>
            <person name="Jorgensen S.L."/>
            <person name="Zaremba-Niedzwiedzka K."/>
            <person name="Martijn J."/>
            <person name="Lind A.E."/>
            <person name="van Eijk R."/>
            <person name="Schleper C."/>
            <person name="Guy L."/>
            <person name="Ettema T.J."/>
        </authorList>
    </citation>
    <scope>NUCLEOTIDE SEQUENCE</scope>
</reference>
<comment type="caution">
    <text evidence="1">The sequence shown here is derived from an EMBL/GenBank/DDBJ whole genome shotgun (WGS) entry which is preliminary data.</text>
</comment>
<gene>
    <name evidence="1" type="ORF">LCGC14_2884610</name>
</gene>